<proteinExistence type="predicted"/>
<name>A0A2K9ITV2_9BACI</name>
<gene>
    <name evidence="1" type="ORF">A21D_00086</name>
</gene>
<evidence type="ECO:0000313" key="1">
    <source>
        <dbReference type="EMBL" id="AUJ23202.1"/>
    </source>
</evidence>
<dbReference type="AlphaFoldDB" id="A0A2K9ITV2"/>
<dbReference type="KEGG" id="vpn:A21D_00086"/>
<dbReference type="Proteomes" id="UP000234237">
    <property type="component" value="Chromosome"/>
</dbReference>
<accession>A0A2K9ITV2</accession>
<organism evidence="1 2">
    <name type="scientific">Virgibacillus dokdonensis</name>
    <dbReference type="NCBI Taxonomy" id="302167"/>
    <lineage>
        <taxon>Bacteria</taxon>
        <taxon>Bacillati</taxon>
        <taxon>Bacillota</taxon>
        <taxon>Bacilli</taxon>
        <taxon>Bacillales</taxon>
        <taxon>Bacillaceae</taxon>
        <taxon>Virgibacillus</taxon>
    </lineage>
</organism>
<dbReference type="EMBL" id="CP018622">
    <property type="protein sequence ID" value="AUJ23202.1"/>
    <property type="molecule type" value="Genomic_DNA"/>
</dbReference>
<sequence length="37" mass="4509">MNKIQNLRYGIQGKTYIKHHALLELLLKFFHTCYIFI</sequence>
<dbReference type="STRING" id="302167.GCA_900166595_02926"/>
<reference evidence="2" key="1">
    <citation type="submission" date="2016-11" db="EMBL/GenBank/DDBJ databases">
        <title>Complete genome sequence of Virgibacillus pantothenticus 21D, a halophilic bacterium isolated from the deep hypersaline anoxic basin Discovery in the Mediterranean Sea.</title>
        <authorList>
            <person name="Zeaiter Z."/>
            <person name="Booth J.M."/>
            <person name="Prosdocimi E.M."/>
            <person name="Mapelli F."/>
            <person name="Fusi M."/>
            <person name="Daffonchio D."/>
            <person name="Borin S."/>
            <person name="Crotti E."/>
        </authorList>
    </citation>
    <scope>NUCLEOTIDE SEQUENCE [LARGE SCALE GENOMIC DNA]</scope>
    <source>
        <strain evidence="2">21D</strain>
    </source>
</reference>
<protein>
    <submittedName>
        <fullName evidence="1">Uncharacterized protein</fullName>
    </submittedName>
</protein>
<evidence type="ECO:0000313" key="2">
    <source>
        <dbReference type="Proteomes" id="UP000234237"/>
    </source>
</evidence>